<dbReference type="GO" id="GO:0022857">
    <property type="term" value="F:transmembrane transporter activity"/>
    <property type="evidence" value="ECO:0007669"/>
    <property type="project" value="InterPro"/>
</dbReference>
<feature type="transmembrane region" description="Helical" evidence="4">
    <location>
        <begin position="65"/>
        <end position="90"/>
    </location>
</feature>
<comment type="subcellular location">
    <subcellularLocation>
        <location evidence="1">Membrane</location>
        <topology evidence="1">Multi-pass membrane protein</topology>
    </subcellularLocation>
</comment>
<feature type="transmembrane region" description="Helical" evidence="4">
    <location>
        <begin position="194"/>
        <end position="214"/>
    </location>
</feature>
<evidence type="ECO:0000256" key="3">
    <source>
        <dbReference type="SAM" id="MobiDB-lite"/>
    </source>
</evidence>
<feature type="transmembrane region" description="Helical" evidence="4">
    <location>
        <begin position="267"/>
        <end position="291"/>
    </location>
</feature>
<organism evidence="5 6">
    <name type="scientific">Candida verbasci</name>
    <dbReference type="NCBI Taxonomy" id="1227364"/>
    <lineage>
        <taxon>Eukaryota</taxon>
        <taxon>Fungi</taxon>
        <taxon>Dikarya</taxon>
        <taxon>Ascomycota</taxon>
        <taxon>Saccharomycotina</taxon>
        <taxon>Pichiomycetes</taxon>
        <taxon>Debaryomycetaceae</taxon>
        <taxon>Candida/Lodderomyces clade</taxon>
        <taxon>Candida</taxon>
    </lineage>
</organism>
<dbReference type="CDD" id="cd17352">
    <property type="entry name" value="MFS_MCT_SLC16"/>
    <property type="match status" value="1"/>
</dbReference>
<dbReference type="PANTHER" id="PTHR11360">
    <property type="entry name" value="MONOCARBOXYLATE TRANSPORTER"/>
    <property type="match status" value="1"/>
</dbReference>
<evidence type="ECO:0000313" key="5">
    <source>
        <dbReference type="EMBL" id="CAI5757307.1"/>
    </source>
</evidence>
<dbReference type="Pfam" id="PF07690">
    <property type="entry name" value="MFS_1"/>
    <property type="match status" value="1"/>
</dbReference>
<feature type="transmembrane region" description="Helical" evidence="4">
    <location>
        <begin position="226"/>
        <end position="246"/>
    </location>
</feature>
<feature type="region of interest" description="Disordered" evidence="3">
    <location>
        <begin position="1"/>
        <end position="45"/>
    </location>
</feature>
<feature type="transmembrane region" description="Helical" evidence="4">
    <location>
        <begin position="394"/>
        <end position="413"/>
    </location>
</feature>
<accession>A0A9W4TUK6</accession>
<dbReference type="AlphaFoldDB" id="A0A9W4TUK6"/>
<evidence type="ECO:0000256" key="1">
    <source>
        <dbReference type="ARBA" id="ARBA00004141"/>
    </source>
</evidence>
<protein>
    <recommendedName>
        <fullName evidence="7">Transporter MCH2</fullName>
    </recommendedName>
</protein>
<keyword evidence="4" id="KW-1133">Transmembrane helix</keyword>
<gene>
    <name evidence="5" type="ORF">CANVERA_P1823</name>
</gene>
<comment type="caution">
    <text evidence="5">The sequence shown here is derived from an EMBL/GenBank/DDBJ whole genome shotgun (WGS) entry which is preliminary data.</text>
</comment>
<comment type="similarity">
    <text evidence="2">Belongs to the major facilitator superfamily. Monocarboxylate porter (TC 2.A.1.13) family.</text>
</comment>
<dbReference type="GO" id="GO:0016020">
    <property type="term" value="C:membrane"/>
    <property type="evidence" value="ECO:0007669"/>
    <property type="project" value="UniProtKB-SubCell"/>
</dbReference>
<dbReference type="PANTHER" id="PTHR11360:SF315">
    <property type="entry name" value="TRANSPORTER MCH2-RELATED"/>
    <property type="match status" value="1"/>
</dbReference>
<feature type="transmembrane region" description="Helical" evidence="4">
    <location>
        <begin position="138"/>
        <end position="156"/>
    </location>
</feature>
<dbReference type="InterPro" id="IPR011701">
    <property type="entry name" value="MFS"/>
</dbReference>
<dbReference type="OrthoDB" id="6499973at2759"/>
<evidence type="ECO:0000313" key="6">
    <source>
        <dbReference type="Proteomes" id="UP001152885"/>
    </source>
</evidence>
<dbReference type="SUPFAM" id="SSF103473">
    <property type="entry name" value="MFS general substrate transporter"/>
    <property type="match status" value="1"/>
</dbReference>
<dbReference type="InterPro" id="IPR036259">
    <property type="entry name" value="MFS_trans_sf"/>
</dbReference>
<feature type="transmembrane region" description="Helical" evidence="4">
    <location>
        <begin position="162"/>
        <end position="182"/>
    </location>
</feature>
<dbReference type="EMBL" id="CANTUO010000001">
    <property type="protein sequence ID" value="CAI5757307.1"/>
    <property type="molecule type" value="Genomic_DNA"/>
</dbReference>
<evidence type="ECO:0000256" key="4">
    <source>
        <dbReference type="SAM" id="Phobius"/>
    </source>
</evidence>
<evidence type="ECO:0000256" key="2">
    <source>
        <dbReference type="ARBA" id="ARBA00006727"/>
    </source>
</evidence>
<feature type="compositionally biased region" description="Basic and acidic residues" evidence="3">
    <location>
        <begin position="25"/>
        <end position="36"/>
    </location>
</feature>
<sequence length="495" mass="54563">MTSIKEVKSNQPSDDDIGNTPSRVHTLEQDNSHDLTPDISGSDQDLENSLDEKLIENDPDIDGGYAWVIVIAIILYNFSTWGGNSGFAIYLSTYLENNRFENADKMDYAYIGGIAFGVGVLFSPFITVLIGLIGFKNVLIIGNCLQFTALMLASFATKLWQLYLTQGLMNSFGLAFISIPAITLLPQYFKKKRVLAMGLGTAGSGLGGIVYNLAMNKLVEVRSVSWALRAQSIMQFGMVWIAILITKSKTENYNIEFKLYDAKIMKSLLFWLIIFFTITCSFGYVILLYQLANFTVSLGYSEYQGSIVSAMVQVGSCFGRPPVGYLSDRFGSATVGSIIYIIVGIFALAMWIPARNYATVIIFALIQGALMGSLYVIIAPLIARCFGINKMNMIFAYTWFFLGLSGIFSPVIGLKLTTGSASGYDPTRYVDPAIFSGVVFLASGVSLLLIKGHLTARDYELNAKETLLDTDKLVDTKVPIRKMITNIFRKNLQPA</sequence>
<evidence type="ECO:0008006" key="7">
    <source>
        <dbReference type="Google" id="ProtNLM"/>
    </source>
</evidence>
<dbReference type="Proteomes" id="UP001152885">
    <property type="component" value="Unassembled WGS sequence"/>
</dbReference>
<feature type="transmembrane region" description="Helical" evidence="4">
    <location>
        <begin position="330"/>
        <end position="352"/>
    </location>
</feature>
<feature type="transmembrane region" description="Helical" evidence="4">
    <location>
        <begin position="358"/>
        <end position="382"/>
    </location>
</feature>
<name>A0A9W4TUK6_9ASCO</name>
<feature type="transmembrane region" description="Helical" evidence="4">
    <location>
        <begin position="110"/>
        <end position="131"/>
    </location>
</feature>
<keyword evidence="4" id="KW-0812">Transmembrane</keyword>
<proteinExistence type="inferred from homology"/>
<dbReference type="Gene3D" id="1.20.1250.20">
    <property type="entry name" value="MFS general substrate transporter like domains"/>
    <property type="match status" value="2"/>
</dbReference>
<keyword evidence="4" id="KW-0472">Membrane</keyword>
<reference evidence="5" key="1">
    <citation type="submission" date="2022-12" db="EMBL/GenBank/DDBJ databases">
        <authorList>
            <person name="Brejova B."/>
        </authorList>
    </citation>
    <scope>NUCLEOTIDE SEQUENCE</scope>
</reference>
<dbReference type="InterPro" id="IPR050327">
    <property type="entry name" value="Proton-linked_MCT"/>
</dbReference>
<feature type="transmembrane region" description="Helical" evidence="4">
    <location>
        <begin position="433"/>
        <end position="450"/>
    </location>
</feature>
<keyword evidence="6" id="KW-1185">Reference proteome</keyword>